<evidence type="ECO:0008006" key="4">
    <source>
        <dbReference type="Google" id="ProtNLM"/>
    </source>
</evidence>
<accession>A0ABQ7IJG0</accession>
<keyword evidence="3" id="KW-1185">Reference proteome</keyword>
<feature type="compositionally biased region" description="Basic and acidic residues" evidence="1">
    <location>
        <begin position="9"/>
        <end position="20"/>
    </location>
</feature>
<gene>
    <name evidence="2" type="ORF">EAE98_006950</name>
</gene>
<feature type="compositionally biased region" description="Basic and acidic residues" evidence="1">
    <location>
        <begin position="30"/>
        <end position="61"/>
    </location>
</feature>
<evidence type="ECO:0000256" key="1">
    <source>
        <dbReference type="SAM" id="MobiDB-lite"/>
    </source>
</evidence>
<organism evidence="2 3">
    <name type="scientific">Botrytis deweyae</name>
    <dbReference type="NCBI Taxonomy" id="2478750"/>
    <lineage>
        <taxon>Eukaryota</taxon>
        <taxon>Fungi</taxon>
        <taxon>Dikarya</taxon>
        <taxon>Ascomycota</taxon>
        <taxon>Pezizomycotina</taxon>
        <taxon>Leotiomycetes</taxon>
        <taxon>Helotiales</taxon>
        <taxon>Sclerotiniaceae</taxon>
        <taxon>Botrytis</taxon>
    </lineage>
</organism>
<feature type="compositionally biased region" description="Basic and acidic residues" evidence="1">
    <location>
        <begin position="70"/>
        <end position="85"/>
    </location>
</feature>
<feature type="region of interest" description="Disordered" evidence="1">
    <location>
        <begin position="1"/>
        <end position="242"/>
    </location>
</feature>
<feature type="compositionally biased region" description="Basic and acidic residues" evidence="1">
    <location>
        <begin position="155"/>
        <end position="173"/>
    </location>
</feature>
<reference evidence="2 3" key="1">
    <citation type="journal article" date="2020" name="Genome Biol. Evol.">
        <title>Comparative genomics of Sclerotiniaceae.</title>
        <authorList>
            <person name="Valero Jimenez C.A."/>
            <person name="Steentjes M."/>
            <person name="Scholten O.E."/>
            <person name="Van Kan J.A.L."/>
        </authorList>
    </citation>
    <scope>NUCLEOTIDE SEQUENCE [LARGE SCALE GENOMIC DNA]</scope>
    <source>
        <strain evidence="2 3">B1</strain>
    </source>
</reference>
<dbReference type="RefSeq" id="XP_038809253.1">
    <property type="nucleotide sequence ID" value="XM_038954573.1"/>
</dbReference>
<evidence type="ECO:0000313" key="3">
    <source>
        <dbReference type="Proteomes" id="UP000783213"/>
    </source>
</evidence>
<dbReference type="EMBL" id="RCSX01000015">
    <property type="protein sequence ID" value="KAF7925725.1"/>
    <property type="molecule type" value="Genomic_DNA"/>
</dbReference>
<feature type="compositionally biased region" description="Basic and acidic residues" evidence="1">
    <location>
        <begin position="198"/>
        <end position="213"/>
    </location>
</feature>
<feature type="compositionally biased region" description="Basic and acidic residues" evidence="1">
    <location>
        <begin position="120"/>
        <end position="136"/>
    </location>
</feature>
<proteinExistence type="predicted"/>
<dbReference type="Proteomes" id="UP000783213">
    <property type="component" value="Unassembled WGS sequence"/>
</dbReference>
<protein>
    <recommendedName>
        <fullName evidence="4">Hypervirulence associated protein TUDOR domain-containing protein</fullName>
    </recommendedName>
</protein>
<dbReference type="GeneID" id="62233724"/>
<evidence type="ECO:0000313" key="2">
    <source>
        <dbReference type="EMBL" id="KAF7925725.1"/>
    </source>
</evidence>
<comment type="caution">
    <text evidence="2">The sequence shown here is derived from an EMBL/GenBank/DDBJ whole genome shotgun (WGS) entry which is preliminary data.</text>
</comment>
<sequence>MFQVDQESDIGRKEWDEEQGRGTSVWTDDDEHKGGDDRGTECHKGKEDKGSTREQPHHGGEDRDDGNDGMAERSEPMSDGDEPRESIVVGYTRKRAGSSTLKNDARDDNRSRMGSGMGSRRSDCGSRRGGEGDGGRNSRTLLELGNGETSSQQGKDGKKHSESIGDSGRDDKSRKRGDRKGSSNNGEKDNDEITPVSNRHDDGRHNEKGDGEKVSFSSANKNHAQTHEGIPEDPNDLGDRITQKIIKKNLERETKKSGPDGKI</sequence>
<name>A0ABQ7IJG0_9HELO</name>